<evidence type="ECO:0000256" key="10">
    <source>
        <dbReference type="ARBA" id="ARBA00030775"/>
    </source>
</evidence>
<dbReference type="NCBIfam" id="TIGR02532">
    <property type="entry name" value="IV_pilin_GFxxxE"/>
    <property type="match status" value="1"/>
</dbReference>
<dbReference type="InterPro" id="IPR012902">
    <property type="entry name" value="N_methyl_site"/>
</dbReference>
<dbReference type="Pfam" id="PF12019">
    <property type="entry name" value="GspH"/>
    <property type="match status" value="1"/>
</dbReference>
<comment type="subcellular location">
    <subcellularLocation>
        <location evidence="1">Cell inner membrane</location>
        <topology evidence="1">Single-pass membrane protein</topology>
    </subcellularLocation>
</comment>
<evidence type="ECO:0000313" key="14">
    <source>
        <dbReference type="Proteomes" id="UP000746535"/>
    </source>
</evidence>
<keyword evidence="5" id="KW-0997">Cell inner membrane</keyword>
<evidence type="ECO:0000256" key="9">
    <source>
        <dbReference type="ARBA" id="ARBA00025772"/>
    </source>
</evidence>
<evidence type="ECO:0000256" key="7">
    <source>
        <dbReference type="ARBA" id="ARBA00022989"/>
    </source>
</evidence>
<proteinExistence type="inferred from homology"/>
<evidence type="ECO:0000256" key="2">
    <source>
        <dbReference type="ARBA" id="ARBA00021549"/>
    </source>
</evidence>
<comment type="similarity">
    <text evidence="9">Belongs to the GSP H family.</text>
</comment>
<evidence type="ECO:0000256" key="6">
    <source>
        <dbReference type="ARBA" id="ARBA00022692"/>
    </source>
</evidence>
<gene>
    <name evidence="13" type="ORF">HBH25_11650</name>
</gene>
<keyword evidence="8 11" id="KW-0472">Membrane</keyword>
<dbReference type="Proteomes" id="UP000746535">
    <property type="component" value="Unassembled WGS sequence"/>
</dbReference>
<dbReference type="PROSITE" id="PS00409">
    <property type="entry name" value="PROKAR_NTER_METHYL"/>
    <property type="match status" value="1"/>
</dbReference>
<dbReference type="SUPFAM" id="SSF54523">
    <property type="entry name" value="Pili subunits"/>
    <property type="match status" value="1"/>
</dbReference>
<reference evidence="13 14" key="1">
    <citation type="submission" date="2020-03" db="EMBL/GenBank/DDBJ databases">
        <authorList>
            <person name="Wang L."/>
            <person name="He N."/>
            <person name="Li Y."/>
            <person name="Fang Y."/>
            <person name="Zhang F."/>
        </authorList>
    </citation>
    <scope>NUCLEOTIDE SEQUENCE [LARGE SCALE GENOMIC DNA]</scope>
    <source>
        <strain evidence="14">hsmgli-8</strain>
    </source>
</reference>
<evidence type="ECO:0000256" key="1">
    <source>
        <dbReference type="ARBA" id="ARBA00004377"/>
    </source>
</evidence>
<feature type="domain" description="General secretion pathway GspH" evidence="12">
    <location>
        <begin position="46"/>
        <end position="150"/>
    </location>
</feature>
<name>A0ABX0YH11_9PSED</name>
<protein>
    <recommendedName>
        <fullName evidence="2">Type II secretion system protein H</fullName>
    </recommendedName>
    <alternativeName>
        <fullName evidence="10">General secretion pathway protein H</fullName>
    </alternativeName>
</protein>
<evidence type="ECO:0000256" key="11">
    <source>
        <dbReference type="SAM" id="Phobius"/>
    </source>
</evidence>
<keyword evidence="6 11" id="KW-0812">Transmembrane</keyword>
<dbReference type="InterPro" id="IPR045584">
    <property type="entry name" value="Pilin-like"/>
</dbReference>
<dbReference type="EMBL" id="JAAVJI010000005">
    <property type="protein sequence ID" value="NJP01507.1"/>
    <property type="molecule type" value="Genomic_DNA"/>
</dbReference>
<evidence type="ECO:0000259" key="12">
    <source>
        <dbReference type="Pfam" id="PF12019"/>
    </source>
</evidence>
<accession>A0ABX0YH11</accession>
<dbReference type="Pfam" id="PF07963">
    <property type="entry name" value="N_methyl"/>
    <property type="match status" value="1"/>
</dbReference>
<organism evidence="13 14">
    <name type="scientific">Pseudomonas quercus</name>
    <dbReference type="NCBI Taxonomy" id="2722792"/>
    <lineage>
        <taxon>Bacteria</taxon>
        <taxon>Pseudomonadati</taxon>
        <taxon>Pseudomonadota</taxon>
        <taxon>Gammaproteobacteria</taxon>
        <taxon>Pseudomonadales</taxon>
        <taxon>Pseudomonadaceae</taxon>
        <taxon>Pseudomonas</taxon>
    </lineage>
</organism>
<keyword evidence="14" id="KW-1185">Reference proteome</keyword>
<evidence type="ECO:0000256" key="5">
    <source>
        <dbReference type="ARBA" id="ARBA00022519"/>
    </source>
</evidence>
<keyword evidence="7 11" id="KW-1133">Transmembrane helix</keyword>
<evidence type="ECO:0000313" key="13">
    <source>
        <dbReference type="EMBL" id="NJP01507.1"/>
    </source>
</evidence>
<evidence type="ECO:0000256" key="8">
    <source>
        <dbReference type="ARBA" id="ARBA00023136"/>
    </source>
</evidence>
<dbReference type="Gene3D" id="3.55.40.10">
    <property type="entry name" value="minor pseudopilin epsh domain"/>
    <property type="match status" value="1"/>
</dbReference>
<dbReference type="RefSeq" id="WP_168084138.1">
    <property type="nucleotide sequence ID" value="NZ_JAAVJI010000005.1"/>
</dbReference>
<keyword evidence="4" id="KW-0488">Methylation</keyword>
<sequence>MRQGIKGFTLIELLITVAVMVIAVTMLVPAFTTLIARNRANADMAEIARALGYARLEAINQGLHTRLMPVPGQLWAGQLQVAKVSASASLTVLRLLPALGGSATLGVVGNAGTPDYIEFNGLGALDSPSVATTLNYVNGSEARTVMVCVNGRVVIGGNCG</sequence>
<keyword evidence="3" id="KW-1003">Cell membrane</keyword>
<evidence type="ECO:0000256" key="4">
    <source>
        <dbReference type="ARBA" id="ARBA00022481"/>
    </source>
</evidence>
<dbReference type="InterPro" id="IPR022346">
    <property type="entry name" value="T2SS_GspH"/>
</dbReference>
<feature type="transmembrane region" description="Helical" evidence="11">
    <location>
        <begin position="7"/>
        <end position="31"/>
    </location>
</feature>
<evidence type="ECO:0000256" key="3">
    <source>
        <dbReference type="ARBA" id="ARBA00022475"/>
    </source>
</evidence>
<comment type="caution">
    <text evidence="13">The sequence shown here is derived from an EMBL/GenBank/DDBJ whole genome shotgun (WGS) entry which is preliminary data.</text>
</comment>